<feature type="domain" description="SusE outer membrane protein" evidence="1">
    <location>
        <begin position="26"/>
        <end position="129"/>
    </location>
</feature>
<evidence type="ECO:0000313" key="2">
    <source>
        <dbReference type="EMBL" id="QWG09459.1"/>
    </source>
</evidence>
<name>A0ABX8H0P2_9BACT</name>
<protein>
    <submittedName>
        <fullName evidence="2">SusE domain-containing protein</fullName>
    </submittedName>
</protein>
<dbReference type="Pfam" id="PF14292">
    <property type="entry name" value="SusE"/>
    <property type="match status" value="1"/>
</dbReference>
<dbReference type="Proteomes" id="UP000682802">
    <property type="component" value="Chromosome 2"/>
</dbReference>
<evidence type="ECO:0000259" key="1">
    <source>
        <dbReference type="Pfam" id="PF14292"/>
    </source>
</evidence>
<organism evidence="2 3">
    <name type="scientific">Flammeovirga kamogawensis</name>
    <dbReference type="NCBI Taxonomy" id="373891"/>
    <lineage>
        <taxon>Bacteria</taxon>
        <taxon>Pseudomonadati</taxon>
        <taxon>Bacteroidota</taxon>
        <taxon>Cytophagia</taxon>
        <taxon>Cytophagales</taxon>
        <taxon>Flammeovirgaceae</taxon>
        <taxon>Flammeovirga</taxon>
    </lineage>
</organism>
<dbReference type="RefSeq" id="WP_144076132.1">
    <property type="nucleotide sequence ID" value="NZ_CP076129.1"/>
</dbReference>
<dbReference type="InterPro" id="IPR025970">
    <property type="entry name" value="SusE"/>
</dbReference>
<keyword evidence="3" id="KW-1185">Reference proteome</keyword>
<dbReference type="EMBL" id="CP076129">
    <property type="protein sequence ID" value="QWG09459.1"/>
    <property type="molecule type" value="Genomic_DNA"/>
</dbReference>
<reference evidence="2 3" key="1">
    <citation type="submission" date="2021-05" db="EMBL/GenBank/DDBJ databases">
        <title>Comparative genomic studies on the polysaccharide-degrading batcterial strains of the Flammeovirga genus.</title>
        <authorList>
            <person name="Zewei F."/>
            <person name="Zheng Z."/>
            <person name="Yu L."/>
            <person name="Ruyue G."/>
            <person name="Yanhong M."/>
            <person name="Yuanyuan C."/>
            <person name="Jingyan G."/>
            <person name="Wenjun H."/>
        </authorList>
    </citation>
    <scope>NUCLEOTIDE SEQUENCE [LARGE SCALE GENOMIC DNA]</scope>
    <source>
        <strain evidence="2 3">YS10</strain>
    </source>
</reference>
<proteinExistence type="predicted"/>
<gene>
    <name evidence="2" type="ORF">KM029_22905</name>
</gene>
<sequence length="358" mass="39263">MKNISKLLILLFGIISCISCQESEIEKAILKSEVAANDLLPLSATSFVLSEEKSEENFDSLTWTPTDYGFQSAVNYTVQFDVEGNAFATPINLANTFELTSGFTVGNINKSLLEKGVAGGTAVNVEFRVVSLINEEVAEVYSSVEKVEITPYAPSVLSPLYINGDDQGWNFDTSLDFNVLGIGEFEVIGTFTNGSYFRFFEEKSWEASQLGYGDFEVVDANLTEAGDGDDNFIFSGTTGVYTMTVSYATKTITMTAASTPELYIVGDQNGWSFDAVTWLGGGKYEGTVTITNGQIFRFFTVDGDWGSQQYNYTYFMDGTLSDNLTGTTEGDANFTYVGADGTYKYTVDLYSKSFIIQE</sequence>
<accession>A0ABX8H0P2</accession>
<evidence type="ECO:0000313" key="3">
    <source>
        <dbReference type="Proteomes" id="UP000682802"/>
    </source>
</evidence>
<dbReference type="Gene3D" id="2.60.40.3620">
    <property type="match status" value="2"/>
</dbReference>
<dbReference type="PROSITE" id="PS51257">
    <property type="entry name" value="PROKAR_LIPOPROTEIN"/>
    <property type="match status" value="1"/>
</dbReference>